<name>A0ABS6E0C0_9FIRM</name>
<protein>
    <submittedName>
        <fullName evidence="1">Uncharacterized protein</fullName>
    </submittedName>
</protein>
<proteinExistence type="predicted"/>
<evidence type="ECO:0000313" key="2">
    <source>
        <dbReference type="Proteomes" id="UP001196301"/>
    </source>
</evidence>
<sequence>MEKSTISQAMLKVSELERIYRDKMYTMMRLENVIQEYILESDGSRYDCNEVVDFNREFELIIELGQEIAEIKTKISKANNENYIQTKNGKLSLQGALNRIKYLREQVNNFQNILEGVKSSKERKVDAAATSVYYKVREPNFDKKELKKYLEDRSEEILDLEIALNKANNEILIDID</sequence>
<accession>A0ABS6E0C0</accession>
<keyword evidence="2" id="KW-1185">Reference proteome</keyword>
<dbReference type="Proteomes" id="UP001196301">
    <property type="component" value="Unassembled WGS sequence"/>
</dbReference>
<gene>
    <name evidence="1" type="ORF">KQI20_12320</name>
</gene>
<dbReference type="EMBL" id="JAHLOQ010000043">
    <property type="protein sequence ID" value="MBU5337229.1"/>
    <property type="molecule type" value="Genomic_DNA"/>
</dbReference>
<comment type="caution">
    <text evidence="1">The sequence shown here is derived from an EMBL/GenBank/DDBJ whole genome shotgun (WGS) entry which is preliminary data.</text>
</comment>
<reference evidence="1 2" key="1">
    <citation type="submission" date="2021-06" db="EMBL/GenBank/DDBJ databases">
        <authorList>
            <person name="Sun Q."/>
            <person name="Li D."/>
        </authorList>
    </citation>
    <scope>NUCLEOTIDE SEQUENCE [LARGE SCALE GENOMIC DNA]</scope>
    <source>
        <strain evidence="1 2">N19</strain>
    </source>
</reference>
<evidence type="ECO:0000313" key="1">
    <source>
        <dbReference type="EMBL" id="MBU5337229.1"/>
    </source>
</evidence>
<dbReference type="RefSeq" id="WP_216571691.1">
    <property type="nucleotide sequence ID" value="NZ_JAHLOQ010000043.1"/>
</dbReference>
<organism evidence="1 2">
    <name type="scientific">Intestinibacter bartlettii</name>
    <dbReference type="NCBI Taxonomy" id="261299"/>
    <lineage>
        <taxon>Bacteria</taxon>
        <taxon>Bacillati</taxon>
        <taxon>Bacillota</taxon>
        <taxon>Clostridia</taxon>
        <taxon>Peptostreptococcales</taxon>
        <taxon>Peptostreptococcaceae</taxon>
        <taxon>Intestinibacter</taxon>
    </lineage>
</organism>